<comment type="caution">
    <text evidence="3">The sequence shown here is derived from an EMBL/GenBank/DDBJ whole genome shotgun (WGS) entry which is preliminary data.</text>
</comment>
<dbReference type="PROSITE" id="PS50404">
    <property type="entry name" value="GST_NTER"/>
    <property type="match status" value="1"/>
</dbReference>
<dbReference type="AlphaFoldDB" id="A0A8S1H0C4"/>
<evidence type="ECO:0000313" key="3">
    <source>
        <dbReference type="EMBL" id="CAD6186760.1"/>
    </source>
</evidence>
<dbReference type="Gene3D" id="3.40.30.10">
    <property type="entry name" value="Glutaredoxin"/>
    <property type="match status" value="1"/>
</dbReference>
<dbReference type="SUPFAM" id="SSF47616">
    <property type="entry name" value="GST C-terminal domain-like"/>
    <property type="match status" value="1"/>
</dbReference>
<sequence length="258" mass="29933">MLDTCLQFSIAYSRFPKFVATNSGQGRHLSVTVTASNQEDQEKKTMESFLVPTYVLHDFEDGEESKPIRMILDLFNVPYEFKSVDRDDFILEDYPYYALPMLEMNNRKLGSVPSMCRHLAWRYNLSGKTAEEDAQVDMLAEKVFEARLKVKNWLDHIEHAAEHACDESCSTTSAIDYLRAEVFPLLEARLRREDNTPWLVGHAMTWADLLLACLVNPIQYHQPKSLDGFPNVFLHNQHVAHNEQLSGFLYHVRKRDFE</sequence>
<dbReference type="Proteomes" id="UP000835052">
    <property type="component" value="Unassembled WGS sequence"/>
</dbReference>
<dbReference type="InterPro" id="IPR010987">
    <property type="entry name" value="Glutathione-S-Trfase_C-like"/>
</dbReference>
<dbReference type="InterPro" id="IPR036282">
    <property type="entry name" value="Glutathione-S-Trfase_C_sf"/>
</dbReference>
<dbReference type="PANTHER" id="PTHR11571">
    <property type="entry name" value="GLUTATHIONE S-TRANSFERASE"/>
    <property type="match status" value="1"/>
</dbReference>
<dbReference type="PROSITE" id="PS50405">
    <property type="entry name" value="GST_CTER"/>
    <property type="match status" value="1"/>
</dbReference>
<dbReference type="Pfam" id="PF14497">
    <property type="entry name" value="GST_C_3"/>
    <property type="match status" value="1"/>
</dbReference>
<dbReference type="PANTHER" id="PTHR11571:SF256">
    <property type="entry name" value="GST C-TERMINAL DOMAIN-CONTAINING PROTEIN-RELATED"/>
    <property type="match status" value="1"/>
</dbReference>
<evidence type="ECO:0000259" key="2">
    <source>
        <dbReference type="PROSITE" id="PS50405"/>
    </source>
</evidence>
<dbReference type="FunFam" id="3.40.30.10:FF:000310">
    <property type="entry name" value="Predicted protein"/>
    <property type="match status" value="1"/>
</dbReference>
<dbReference type="Pfam" id="PF13417">
    <property type="entry name" value="GST_N_3"/>
    <property type="match status" value="1"/>
</dbReference>
<gene>
    <name evidence="3" type="ORF">CAUJ_LOCUS2679</name>
</gene>
<dbReference type="SUPFAM" id="SSF52833">
    <property type="entry name" value="Thioredoxin-like"/>
    <property type="match status" value="1"/>
</dbReference>
<dbReference type="Gene3D" id="1.20.1050.10">
    <property type="match status" value="1"/>
</dbReference>
<feature type="domain" description="GST C-terminal" evidence="2">
    <location>
        <begin position="129"/>
        <end position="258"/>
    </location>
</feature>
<dbReference type="InterPro" id="IPR050213">
    <property type="entry name" value="GST_superfamily"/>
</dbReference>
<protein>
    <recommendedName>
        <fullName evidence="5">GST C-terminal domain-containing protein</fullName>
    </recommendedName>
</protein>
<accession>A0A8S1H0C4</accession>
<dbReference type="InterPro" id="IPR004045">
    <property type="entry name" value="Glutathione_S-Trfase_N"/>
</dbReference>
<dbReference type="OrthoDB" id="414243at2759"/>
<dbReference type="GO" id="GO:0004364">
    <property type="term" value="F:glutathione transferase activity"/>
    <property type="evidence" value="ECO:0007669"/>
    <property type="project" value="TreeGrafter"/>
</dbReference>
<evidence type="ECO:0000259" key="1">
    <source>
        <dbReference type="PROSITE" id="PS50404"/>
    </source>
</evidence>
<proteinExistence type="predicted"/>
<keyword evidence="4" id="KW-1185">Reference proteome</keyword>
<evidence type="ECO:0008006" key="5">
    <source>
        <dbReference type="Google" id="ProtNLM"/>
    </source>
</evidence>
<organism evidence="3 4">
    <name type="scientific">Caenorhabditis auriculariae</name>
    <dbReference type="NCBI Taxonomy" id="2777116"/>
    <lineage>
        <taxon>Eukaryota</taxon>
        <taxon>Metazoa</taxon>
        <taxon>Ecdysozoa</taxon>
        <taxon>Nematoda</taxon>
        <taxon>Chromadorea</taxon>
        <taxon>Rhabditida</taxon>
        <taxon>Rhabditina</taxon>
        <taxon>Rhabditomorpha</taxon>
        <taxon>Rhabditoidea</taxon>
        <taxon>Rhabditidae</taxon>
        <taxon>Peloderinae</taxon>
        <taxon>Caenorhabditis</taxon>
    </lineage>
</organism>
<evidence type="ECO:0000313" key="4">
    <source>
        <dbReference type="Proteomes" id="UP000835052"/>
    </source>
</evidence>
<dbReference type="InterPro" id="IPR004046">
    <property type="entry name" value="GST_C"/>
</dbReference>
<name>A0A8S1H0C4_9PELO</name>
<reference evidence="3" key="1">
    <citation type="submission" date="2020-10" db="EMBL/GenBank/DDBJ databases">
        <authorList>
            <person name="Kikuchi T."/>
        </authorList>
    </citation>
    <scope>NUCLEOTIDE SEQUENCE</scope>
    <source>
        <strain evidence="3">NKZ352</strain>
    </source>
</reference>
<dbReference type="EMBL" id="CAJGYM010000005">
    <property type="protein sequence ID" value="CAD6186760.1"/>
    <property type="molecule type" value="Genomic_DNA"/>
</dbReference>
<dbReference type="InterPro" id="IPR036249">
    <property type="entry name" value="Thioredoxin-like_sf"/>
</dbReference>
<feature type="domain" description="GST N-terminal" evidence="1">
    <location>
        <begin position="52"/>
        <end position="127"/>
    </location>
</feature>
<dbReference type="GO" id="GO:0006749">
    <property type="term" value="P:glutathione metabolic process"/>
    <property type="evidence" value="ECO:0007669"/>
    <property type="project" value="TreeGrafter"/>
</dbReference>